<dbReference type="SUPFAM" id="SSF51658">
    <property type="entry name" value="Xylose isomerase-like"/>
    <property type="match status" value="1"/>
</dbReference>
<dbReference type="AlphaFoldDB" id="A0A087EDZ9"/>
<comment type="caution">
    <text evidence="4">The sequence shown here is derived from an EMBL/GenBank/DDBJ whole genome shotgun (WGS) entry which is preliminary data.</text>
</comment>
<accession>A0A087EDZ9</accession>
<evidence type="ECO:0000313" key="5">
    <source>
        <dbReference type="Proteomes" id="UP000029080"/>
    </source>
</evidence>
<organism evidence="4 5">
    <name type="scientific">Bifidobacterium tsurumiense</name>
    <dbReference type="NCBI Taxonomy" id="356829"/>
    <lineage>
        <taxon>Bacteria</taxon>
        <taxon>Bacillati</taxon>
        <taxon>Actinomycetota</taxon>
        <taxon>Actinomycetes</taxon>
        <taxon>Bifidobacteriales</taxon>
        <taxon>Bifidobacteriaceae</taxon>
        <taxon>Bifidobacterium</taxon>
    </lineage>
</organism>
<dbReference type="STRING" id="356829.BITS_1145"/>
<dbReference type="Gene3D" id="3.20.20.150">
    <property type="entry name" value="Divalent-metal-dependent TIM barrel enzymes"/>
    <property type="match status" value="1"/>
</dbReference>
<evidence type="ECO:0000256" key="2">
    <source>
        <dbReference type="NCBIfam" id="TIGR00542"/>
    </source>
</evidence>
<evidence type="ECO:0000313" key="4">
    <source>
        <dbReference type="EMBL" id="KFJ06000.1"/>
    </source>
</evidence>
<gene>
    <name evidence="4" type="ORF">BITS_1145</name>
</gene>
<dbReference type="InterPro" id="IPR013022">
    <property type="entry name" value="Xyl_isomerase-like_TIM-brl"/>
</dbReference>
<dbReference type="NCBIfam" id="TIGR00542">
    <property type="entry name" value="hxl6Piso_put"/>
    <property type="match status" value="1"/>
</dbReference>
<proteinExistence type="predicted"/>
<name>A0A087EDZ9_9BIFI</name>
<evidence type="ECO:0000259" key="3">
    <source>
        <dbReference type="Pfam" id="PF01261"/>
    </source>
</evidence>
<feature type="domain" description="Xylose isomerase-like TIM barrel" evidence="3">
    <location>
        <begin position="24"/>
        <end position="277"/>
    </location>
</feature>
<dbReference type="RefSeq" id="WP_081693515.1">
    <property type="nucleotide sequence ID" value="NZ_JAXEUP010000030.1"/>
</dbReference>
<sequence>MTVNAVGIYEKALPQGLSWEEMFTLVHDLGFNFLEFSIDESDERLARLSWTRGERESFRQAMWKTGNRINTLMLSGHRRYPLGAKDPEVRAKALEMMQQAIDLAVDLGIRNIQMAGYDVYYEPKTAMSREWYIENLAKCVHMAAKKMVMLSVETMDDPFLNSIEKIDYLKTQIHSPFLQAYPDVGNLSAWPEVDVAKDIERYINDIVAVHLKDTEPVTTTSQGKFKEVPFGDGTVDFEACLRIFKRLQYNGSFTIEMWTSTASDPVAEVRKAKAYFDELFDKVGIRQEPVVGKDQFAYNTGLAGRAGMMPHAYGIA</sequence>
<dbReference type="GO" id="GO:0016861">
    <property type="term" value="F:intramolecular oxidoreductase activity, interconverting aldoses and ketoses"/>
    <property type="evidence" value="ECO:0007669"/>
    <property type="project" value="InterPro"/>
</dbReference>
<evidence type="ECO:0000256" key="1">
    <source>
        <dbReference type="ARBA" id="ARBA00023235"/>
    </source>
</evidence>
<dbReference type="EMBL" id="JGZU01000011">
    <property type="protein sequence ID" value="KFJ06000.1"/>
    <property type="molecule type" value="Genomic_DNA"/>
</dbReference>
<dbReference type="PANTHER" id="PTHR43489:SF1">
    <property type="entry name" value="L-RIBULOSE-5-PHOSPHATE 3-EPIMERASE SGBU-RELATED"/>
    <property type="match status" value="1"/>
</dbReference>
<reference evidence="4 5" key="1">
    <citation type="submission" date="2014-03" db="EMBL/GenBank/DDBJ databases">
        <title>Genomics of Bifidobacteria.</title>
        <authorList>
            <person name="Ventura M."/>
            <person name="Milani C."/>
            <person name="Lugli G.A."/>
        </authorList>
    </citation>
    <scope>NUCLEOTIDE SEQUENCE [LARGE SCALE GENOMIC DNA]</scope>
    <source>
        <strain evidence="4 5">JCM 13495</strain>
    </source>
</reference>
<dbReference type="eggNOG" id="COG3623">
    <property type="taxonomic scope" value="Bacteria"/>
</dbReference>
<dbReference type="PANTHER" id="PTHR43489">
    <property type="entry name" value="ISOMERASE"/>
    <property type="match status" value="1"/>
</dbReference>
<dbReference type="Proteomes" id="UP000029080">
    <property type="component" value="Unassembled WGS sequence"/>
</dbReference>
<dbReference type="GO" id="GO:0019852">
    <property type="term" value="P:L-ascorbic acid metabolic process"/>
    <property type="evidence" value="ECO:0007669"/>
    <property type="project" value="TreeGrafter"/>
</dbReference>
<keyword evidence="5" id="KW-1185">Reference proteome</keyword>
<dbReference type="NCBIfam" id="NF009689">
    <property type="entry name" value="PRK13210.1"/>
    <property type="match status" value="1"/>
</dbReference>
<dbReference type="Pfam" id="PF01261">
    <property type="entry name" value="AP_endonuc_2"/>
    <property type="match status" value="1"/>
</dbReference>
<dbReference type="OrthoDB" id="3185623at2"/>
<dbReference type="InterPro" id="IPR050417">
    <property type="entry name" value="Sugar_Epim/Isomerase"/>
</dbReference>
<protein>
    <recommendedName>
        <fullName evidence="2">L-ribulose-5-phosphate 3-epimerase</fullName>
    </recommendedName>
</protein>
<dbReference type="GO" id="GO:0034015">
    <property type="term" value="F:L-ribulose-5-phosphate 3-epimerase activity"/>
    <property type="evidence" value="ECO:0007669"/>
    <property type="project" value="TreeGrafter"/>
</dbReference>
<dbReference type="NCBIfam" id="NF009688">
    <property type="entry name" value="PRK13209.1"/>
    <property type="match status" value="1"/>
</dbReference>
<keyword evidence="1 4" id="KW-0413">Isomerase</keyword>
<dbReference type="InterPro" id="IPR004560">
    <property type="entry name" value="L-Ru-5P_3-Epase"/>
</dbReference>
<dbReference type="InterPro" id="IPR036237">
    <property type="entry name" value="Xyl_isomerase-like_sf"/>
</dbReference>